<dbReference type="Proteomes" id="UP001302745">
    <property type="component" value="Unassembled WGS sequence"/>
</dbReference>
<organism evidence="1 2">
    <name type="scientific">Chaetomidium leptoderma</name>
    <dbReference type="NCBI Taxonomy" id="669021"/>
    <lineage>
        <taxon>Eukaryota</taxon>
        <taxon>Fungi</taxon>
        <taxon>Dikarya</taxon>
        <taxon>Ascomycota</taxon>
        <taxon>Pezizomycotina</taxon>
        <taxon>Sordariomycetes</taxon>
        <taxon>Sordariomycetidae</taxon>
        <taxon>Sordariales</taxon>
        <taxon>Chaetomiaceae</taxon>
        <taxon>Chaetomidium</taxon>
    </lineage>
</organism>
<dbReference type="AlphaFoldDB" id="A0AAN6ZR64"/>
<evidence type="ECO:0000313" key="2">
    <source>
        <dbReference type="Proteomes" id="UP001302745"/>
    </source>
</evidence>
<keyword evidence="2" id="KW-1185">Reference proteome</keyword>
<reference evidence="1" key="2">
    <citation type="submission" date="2023-05" db="EMBL/GenBank/DDBJ databases">
        <authorList>
            <consortium name="Lawrence Berkeley National Laboratory"/>
            <person name="Steindorff A."/>
            <person name="Hensen N."/>
            <person name="Bonometti L."/>
            <person name="Westerberg I."/>
            <person name="Brannstrom I.O."/>
            <person name="Guillou S."/>
            <person name="Cros-Aarteil S."/>
            <person name="Calhoun S."/>
            <person name="Haridas S."/>
            <person name="Kuo A."/>
            <person name="Mondo S."/>
            <person name="Pangilinan J."/>
            <person name="Riley R."/>
            <person name="Labutti K."/>
            <person name="Andreopoulos B."/>
            <person name="Lipzen A."/>
            <person name="Chen C."/>
            <person name="Yanf M."/>
            <person name="Daum C."/>
            <person name="Ng V."/>
            <person name="Clum A."/>
            <person name="Ohm R."/>
            <person name="Martin F."/>
            <person name="Silar P."/>
            <person name="Natvig D."/>
            <person name="Lalanne C."/>
            <person name="Gautier V."/>
            <person name="Ament-Velasquez S.L."/>
            <person name="Kruys A."/>
            <person name="Hutchinson M.I."/>
            <person name="Powell A.J."/>
            <person name="Barry K."/>
            <person name="Miller A.N."/>
            <person name="Grigoriev I.V."/>
            <person name="Debuchy R."/>
            <person name="Gladieux P."/>
            <person name="Thoren M.H."/>
            <person name="Johannesson H."/>
        </authorList>
    </citation>
    <scope>NUCLEOTIDE SEQUENCE</scope>
    <source>
        <strain evidence="1">CBS 538.74</strain>
    </source>
</reference>
<comment type="caution">
    <text evidence="1">The sequence shown here is derived from an EMBL/GenBank/DDBJ whole genome shotgun (WGS) entry which is preliminary data.</text>
</comment>
<gene>
    <name evidence="1" type="ORF">C8A00DRAFT_19463</name>
</gene>
<reference evidence="1" key="1">
    <citation type="journal article" date="2023" name="Mol. Phylogenet. Evol.">
        <title>Genome-scale phylogeny and comparative genomics of the fungal order Sordariales.</title>
        <authorList>
            <person name="Hensen N."/>
            <person name="Bonometti L."/>
            <person name="Westerberg I."/>
            <person name="Brannstrom I.O."/>
            <person name="Guillou S."/>
            <person name="Cros-Aarteil S."/>
            <person name="Calhoun S."/>
            <person name="Haridas S."/>
            <person name="Kuo A."/>
            <person name="Mondo S."/>
            <person name="Pangilinan J."/>
            <person name="Riley R."/>
            <person name="LaButti K."/>
            <person name="Andreopoulos B."/>
            <person name="Lipzen A."/>
            <person name="Chen C."/>
            <person name="Yan M."/>
            <person name="Daum C."/>
            <person name="Ng V."/>
            <person name="Clum A."/>
            <person name="Steindorff A."/>
            <person name="Ohm R.A."/>
            <person name="Martin F."/>
            <person name="Silar P."/>
            <person name="Natvig D.O."/>
            <person name="Lalanne C."/>
            <person name="Gautier V."/>
            <person name="Ament-Velasquez S.L."/>
            <person name="Kruys A."/>
            <person name="Hutchinson M.I."/>
            <person name="Powell A.J."/>
            <person name="Barry K."/>
            <person name="Miller A.N."/>
            <person name="Grigoriev I.V."/>
            <person name="Debuchy R."/>
            <person name="Gladieux P."/>
            <person name="Hiltunen Thoren M."/>
            <person name="Johannesson H."/>
        </authorList>
    </citation>
    <scope>NUCLEOTIDE SEQUENCE</scope>
    <source>
        <strain evidence="1">CBS 538.74</strain>
    </source>
</reference>
<protein>
    <submittedName>
        <fullName evidence="1">Uncharacterized protein</fullName>
    </submittedName>
</protein>
<dbReference type="EMBL" id="MU857265">
    <property type="protein sequence ID" value="KAK4148760.1"/>
    <property type="molecule type" value="Genomic_DNA"/>
</dbReference>
<proteinExistence type="predicted"/>
<accession>A0AAN6ZR64</accession>
<evidence type="ECO:0000313" key="1">
    <source>
        <dbReference type="EMBL" id="KAK4148760.1"/>
    </source>
</evidence>
<sequence length="147" mass="16719">MSALELSRTVIYISQVSSRDYKTSPHPQTSLKPRKYTISTIVTVHRKQSTTTERAQALLLHTQGKAREIEDLTRIKKDSFKSLLRKAKGRGYYPGDPVKDKYMEDTLRSSRPTVITPFVTEIIEAIVTKNSTIRGYSTKEIAEAIMK</sequence>
<name>A0AAN6ZR64_9PEZI</name>